<dbReference type="Pfam" id="PF02515">
    <property type="entry name" value="CoA_transf_3"/>
    <property type="match status" value="1"/>
</dbReference>
<evidence type="ECO:0000313" key="3">
    <source>
        <dbReference type="Proteomes" id="UP000559809"/>
    </source>
</evidence>
<accession>A0A853FVB5</accession>
<dbReference type="PANTHER" id="PTHR48207">
    <property type="entry name" value="SUCCINATE--HYDROXYMETHYLGLUTARATE COA-TRANSFERASE"/>
    <property type="match status" value="1"/>
</dbReference>
<keyword evidence="1 2" id="KW-0808">Transferase</keyword>
<dbReference type="EMBL" id="JACCEM010000002">
    <property type="protein sequence ID" value="NYT48553.1"/>
    <property type="molecule type" value="Genomic_DNA"/>
</dbReference>
<reference evidence="2 3" key="1">
    <citation type="submission" date="2020-07" db="EMBL/GenBank/DDBJ databases">
        <title>Taxonomic revisions and descriptions of new bacterial species based on genomic comparisons in the high-G+C-content subgroup of the family Alcaligenaceae.</title>
        <authorList>
            <person name="Szabo A."/>
            <person name="Felfoldi T."/>
        </authorList>
    </citation>
    <scope>NUCLEOTIDE SEQUENCE [LARGE SCALE GENOMIC DNA]</scope>
    <source>
        <strain evidence="2 3">LMG 24012</strain>
    </source>
</reference>
<organism evidence="2 3">
    <name type="scientific">Parapusillimonas granuli</name>
    <dbReference type="NCBI Taxonomy" id="380911"/>
    <lineage>
        <taxon>Bacteria</taxon>
        <taxon>Pseudomonadati</taxon>
        <taxon>Pseudomonadota</taxon>
        <taxon>Betaproteobacteria</taxon>
        <taxon>Burkholderiales</taxon>
        <taxon>Alcaligenaceae</taxon>
        <taxon>Parapusillimonas</taxon>
    </lineage>
</organism>
<dbReference type="InterPro" id="IPR023606">
    <property type="entry name" value="CoA-Trfase_III_dom_1_sf"/>
</dbReference>
<dbReference type="InterPro" id="IPR003673">
    <property type="entry name" value="CoA-Trfase_fam_III"/>
</dbReference>
<dbReference type="AlphaFoldDB" id="A0A853FVB5"/>
<sequence length="416" mass="46001">MRANSIREASAGPLCGVKIIDVSSVLMGPYATQLLGEMGADIIKVEAPDGDVVRLIGPSRSNGMGPIFLNTNRSKRSICLDLKKEVGRNALLRLAETADVFFYNVRPQAMARLGLAYEDLAAVNPKLIYVGVFGYGQDGPYAAKPAYDDLMQGATGVASFVAQSTGGPPRYVPLAMVDRITGMAAVNATLAALYERSISGMGQRIDVPMFETMVGFVLSDHLGGLTFDPPLDQGGYARLLSQARRPYKTMDGYICAMVYTDQQWRNFYRLLGREGELDADRRLLSLKTRSEYVDELYSELEEILSTKTTSEWLDQLSAADIPVTPVHDQASIFNDEHLVAINYFGYEEHPSEGRLRTLRHPQKWSRTQPRHSRTIPLQGEHGIEILREGGFSDREISDLAEDGALILKESPEEKLC</sequence>
<proteinExistence type="predicted"/>
<dbReference type="GO" id="GO:0008410">
    <property type="term" value="F:CoA-transferase activity"/>
    <property type="evidence" value="ECO:0007669"/>
    <property type="project" value="TreeGrafter"/>
</dbReference>
<dbReference type="InterPro" id="IPR044855">
    <property type="entry name" value="CoA-Trfase_III_dom3_sf"/>
</dbReference>
<protein>
    <submittedName>
        <fullName evidence="2">CoA transferase</fullName>
    </submittedName>
</protein>
<keyword evidence="3" id="KW-1185">Reference proteome</keyword>
<dbReference type="Proteomes" id="UP000559809">
    <property type="component" value="Unassembled WGS sequence"/>
</dbReference>
<evidence type="ECO:0000313" key="2">
    <source>
        <dbReference type="EMBL" id="NYT48553.1"/>
    </source>
</evidence>
<comment type="caution">
    <text evidence="2">The sequence shown here is derived from an EMBL/GenBank/DDBJ whole genome shotgun (WGS) entry which is preliminary data.</text>
</comment>
<dbReference type="InterPro" id="IPR050483">
    <property type="entry name" value="CoA-transferase_III_domain"/>
</dbReference>
<name>A0A853FVB5_9BURK</name>
<dbReference type="Gene3D" id="3.30.1540.10">
    <property type="entry name" value="formyl-coa transferase, domain 3"/>
    <property type="match status" value="1"/>
</dbReference>
<dbReference type="PANTHER" id="PTHR48207:SF4">
    <property type="entry name" value="BLL6097 PROTEIN"/>
    <property type="match status" value="1"/>
</dbReference>
<dbReference type="SUPFAM" id="SSF89796">
    <property type="entry name" value="CoA-transferase family III (CaiB/BaiF)"/>
    <property type="match status" value="1"/>
</dbReference>
<dbReference type="RefSeq" id="WP_180153843.1">
    <property type="nucleotide sequence ID" value="NZ_JACCEM010000002.1"/>
</dbReference>
<dbReference type="Gene3D" id="3.40.50.10540">
    <property type="entry name" value="Crotonobetainyl-coa:carnitine coa-transferase, domain 1"/>
    <property type="match status" value="1"/>
</dbReference>
<gene>
    <name evidence="2" type="ORF">H0A72_04440</name>
</gene>
<evidence type="ECO:0000256" key="1">
    <source>
        <dbReference type="ARBA" id="ARBA00022679"/>
    </source>
</evidence>